<dbReference type="HOGENOM" id="CLU_065898_0_1_1"/>
<evidence type="ECO:0000256" key="6">
    <source>
        <dbReference type="RuleBase" id="RU003823"/>
    </source>
</evidence>
<evidence type="ECO:0000256" key="4">
    <source>
        <dbReference type="ARBA" id="ARBA00035255"/>
    </source>
</evidence>
<dbReference type="FunCoup" id="A8BMZ1">
    <property type="interactions" value="207"/>
</dbReference>
<dbReference type="STRING" id="184922.A8BMZ1"/>
<evidence type="ECO:0007829" key="14">
    <source>
        <dbReference type="PDB" id="8BRM"/>
    </source>
</evidence>
<dbReference type="PDB" id="8BSJ">
    <property type="method" value="EM"/>
    <property type="resolution" value="6.49 A"/>
    <property type="chains" value="SB=1-242"/>
</dbReference>
<keyword evidence="11 12" id="KW-0002">3D-structure</keyword>
<dbReference type="PDB" id="8BR8">
    <property type="method" value="EM"/>
    <property type="resolution" value="3.35 A"/>
    <property type="chains" value="SB=1-242"/>
</dbReference>
<dbReference type="Gene3D" id="3.30.230.10">
    <property type="match status" value="1"/>
</dbReference>
<comment type="caution">
    <text evidence="9">The sequence shown here is derived from an EMBL/GenBank/DDBJ whole genome shotgun (WGS) entry which is preliminary data.</text>
</comment>
<evidence type="ECO:0000259" key="8">
    <source>
        <dbReference type="PROSITE" id="PS50881"/>
    </source>
</evidence>
<dbReference type="VEuPathDB" id="GiardiaDB:GL50803_8118"/>
<reference evidence="15 16" key="4">
    <citation type="journal article" date="2024" name="Structure">
        <title>The Giardia lamblia ribosome structure reveals divergence in several biological pathways and the mode of emetine function.</title>
        <authorList>
            <person name="Eiler D.R."/>
            <person name="Wimberly B.T."/>
            <person name="Bilodeau D.Y."/>
            <person name="Taliaferro J.M."/>
            <person name="Reigan P."/>
            <person name="Rissland O.S."/>
            <person name="Kieft J.S."/>
        </authorList>
    </citation>
    <scope>STRUCTURE BY ELECTRON MICROSCOPY (2.94 ANGSTROMS)</scope>
</reference>
<evidence type="ECO:0000313" key="10">
    <source>
        <dbReference type="Proteomes" id="UP000001548"/>
    </source>
</evidence>
<gene>
    <name evidence="9" type="ORF">GL50803_008118</name>
</gene>
<dbReference type="PDB" id="8FVY">
    <property type="method" value="EM"/>
    <property type="resolution" value="2.94 A"/>
    <property type="chains" value="C=1-242"/>
</dbReference>
<dbReference type="InterPro" id="IPR005324">
    <property type="entry name" value="Ribosomal_uS5_C"/>
</dbReference>
<dbReference type="EMDB" id="EMD-29730"/>
<dbReference type="SUPFAM" id="SSF54211">
    <property type="entry name" value="Ribosomal protein S5 domain 2-like"/>
    <property type="match status" value="1"/>
</dbReference>
<feature type="domain" description="S5 DRBM" evidence="8">
    <location>
        <begin position="70"/>
        <end position="133"/>
    </location>
</feature>
<reference evidence="9 10" key="1">
    <citation type="journal article" date="2007" name="Science">
        <title>Genomic minimalism in the early diverging intestinal parasite Giardia lamblia.</title>
        <authorList>
            <person name="Morrison H.G."/>
            <person name="McArthur A.G."/>
            <person name="Gillin F.D."/>
            <person name="Aley S.B."/>
            <person name="Adam R.D."/>
            <person name="Olsen G.J."/>
            <person name="Best A.A."/>
            <person name="Cande W.Z."/>
            <person name="Chen F."/>
            <person name="Cipriano M.J."/>
            <person name="Davids B.J."/>
            <person name="Dawson S.C."/>
            <person name="Elmendorf H.G."/>
            <person name="Hehl A.B."/>
            <person name="Holder M.E."/>
            <person name="Huse S.M."/>
            <person name="Kim U.U."/>
            <person name="Lasek-Nesselquist E."/>
            <person name="Manning G."/>
            <person name="Nigam A."/>
            <person name="Nixon J.E."/>
            <person name="Palm D."/>
            <person name="Passamaneck N.E."/>
            <person name="Prabhu A."/>
            <person name="Reich C.I."/>
            <person name="Reiner D.S."/>
            <person name="Samuelson J."/>
            <person name="Svard S.G."/>
            <person name="Sogin M.L."/>
        </authorList>
    </citation>
    <scope>NUCLEOTIDE SEQUENCE [LARGE SCALE GENOMIC DNA]</scope>
    <source>
        <strain evidence="9 10">WB C6</strain>
    </source>
</reference>
<dbReference type="SMR" id="A8BMZ1"/>
<reference evidence="11 12" key="2">
    <citation type="journal article" date="2022" name="Nucleic Acids Res.">
        <title>Cryo-EM structure of the ancient eukaryotic ribosome from the human parasite Giardia lamblia.</title>
        <authorList>
            <person name="Hiregange D.G."/>
            <person name="Rivalta A."/>
            <person name="Bose T."/>
            <person name="Breiner-Goldstein E."/>
            <person name="Samiya S."/>
            <person name="Cimicata G."/>
            <person name="Kulakova L."/>
            <person name="Zimmerman E."/>
            <person name="Bashan A."/>
            <person name="Herzberg O."/>
            <person name="Yonath A."/>
        </authorList>
    </citation>
    <scope>STRUCTURE BY ELECTRON MICROSCOPY (2.75 ANGSTROMS)</scope>
</reference>
<dbReference type="EMDB" id="EMD-29721"/>
<name>A8BMZ1_GIAIC</name>
<evidence type="ECO:0007829" key="11">
    <source>
        <dbReference type="PDB" id="7PWF"/>
    </source>
</evidence>
<evidence type="ECO:0000256" key="7">
    <source>
        <dbReference type="SAM" id="MobiDB-lite"/>
    </source>
</evidence>
<dbReference type="PDB" id="8G4I">
    <property type="method" value="EM"/>
    <property type="resolution" value="3.24 A"/>
    <property type="chains" value="C=1-242"/>
</dbReference>
<dbReference type="PROSITE" id="PS50881">
    <property type="entry name" value="S5_DSRBD"/>
    <property type="match status" value="1"/>
</dbReference>
<evidence type="ECO:0007829" key="15">
    <source>
        <dbReference type="PDB" id="8FVY"/>
    </source>
</evidence>
<feature type="region of interest" description="Disordered" evidence="7">
    <location>
        <begin position="1"/>
        <end position="30"/>
    </location>
</feature>
<dbReference type="Pfam" id="PF03719">
    <property type="entry name" value="Ribosomal_S5_C"/>
    <property type="match status" value="1"/>
</dbReference>
<dbReference type="KEGG" id="gla:GL50803_008118"/>
<dbReference type="EMDB" id="EMD-29495"/>
<evidence type="ECO:0000256" key="5">
    <source>
        <dbReference type="ARBA" id="ARBA00035407"/>
    </source>
</evidence>
<dbReference type="SUPFAM" id="SSF54768">
    <property type="entry name" value="dsRNA-binding domain-like"/>
    <property type="match status" value="1"/>
</dbReference>
<feature type="compositionally biased region" description="Basic and acidic residues" evidence="7">
    <location>
        <begin position="7"/>
        <end position="22"/>
    </location>
</feature>
<dbReference type="Pfam" id="PF00333">
    <property type="entry name" value="Ribosomal_S5"/>
    <property type="match status" value="1"/>
</dbReference>
<dbReference type="EMBL" id="AACB03000001">
    <property type="protein sequence ID" value="KAE8305580.1"/>
    <property type="molecule type" value="Genomic_DNA"/>
</dbReference>
<dbReference type="PANTHER" id="PTHR13718:SF4">
    <property type="entry name" value="40S RIBOSOMAL PROTEIN S2"/>
    <property type="match status" value="1"/>
</dbReference>
<dbReference type="NCBIfam" id="TIGR01020">
    <property type="entry name" value="uS5_euk_arch"/>
    <property type="match status" value="1"/>
</dbReference>
<dbReference type="GO" id="GO:0022627">
    <property type="term" value="C:cytosolic small ribosomal subunit"/>
    <property type="evidence" value="ECO:0000318"/>
    <property type="project" value="GO_Central"/>
</dbReference>
<evidence type="ECO:0000256" key="2">
    <source>
        <dbReference type="ARBA" id="ARBA00022980"/>
    </source>
</evidence>
<dbReference type="PDB" id="8BTR">
    <property type="method" value="EM"/>
    <property type="resolution" value="3.25 A"/>
    <property type="chains" value="SB=1-242"/>
</dbReference>
<keyword evidence="10" id="KW-1185">Reference proteome</keyword>
<proteinExistence type="evidence at protein level"/>
<accession>A8BMZ1</accession>
<dbReference type="PANTHER" id="PTHR13718">
    <property type="entry name" value="RIBOSOMAL S SUBUNIT"/>
    <property type="match status" value="1"/>
</dbReference>
<dbReference type="GO" id="GO:0003723">
    <property type="term" value="F:RNA binding"/>
    <property type="evidence" value="ECO:0007669"/>
    <property type="project" value="InterPro"/>
</dbReference>
<evidence type="ECO:0000313" key="9">
    <source>
        <dbReference type="EMBL" id="KAE8305580.1"/>
    </source>
</evidence>
<dbReference type="PDB" id="8BTD">
    <property type="method" value="EM"/>
    <property type="resolution" value="4.90 A"/>
    <property type="chains" value="SB=1-242"/>
</dbReference>
<dbReference type="GO" id="GO:0003735">
    <property type="term" value="F:structural constituent of ribosome"/>
    <property type="evidence" value="ECO:0000318"/>
    <property type="project" value="GO_Central"/>
</dbReference>
<dbReference type="InterPro" id="IPR014721">
    <property type="entry name" value="Ribsml_uS5_D2-typ_fold_subgr"/>
</dbReference>
<dbReference type="InterPro" id="IPR018192">
    <property type="entry name" value="Ribosomal_uS5_N_CS"/>
</dbReference>
<dbReference type="EMDB" id="EMD-13683"/>
<dbReference type="Gene3D" id="3.30.160.20">
    <property type="match status" value="1"/>
</dbReference>
<keyword evidence="2 6" id="KW-0689">Ribosomal protein</keyword>
<dbReference type="PDB" id="8BRM">
    <property type="method" value="EM"/>
    <property type="resolution" value="3.33 A"/>
    <property type="chains" value="SB=1-242"/>
</dbReference>
<evidence type="ECO:0007829" key="16">
    <source>
        <dbReference type="PDB" id="8G4I"/>
    </source>
</evidence>
<dbReference type="RefSeq" id="XP_001705992.1">
    <property type="nucleotide sequence ID" value="XM_001705940.1"/>
</dbReference>
<dbReference type="GeneID" id="5698862"/>
<dbReference type="InterPro" id="IPR000851">
    <property type="entry name" value="Ribosomal_uS5"/>
</dbReference>
<dbReference type="PROSITE" id="PS00585">
    <property type="entry name" value="RIBOSOMAL_S5"/>
    <property type="match status" value="1"/>
</dbReference>
<dbReference type="PDB" id="8G4S">
    <property type="method" value="EM"/>
    <property type="resolution" value="3.14 A"/>
    <property type="chains" value="C=1-242"/>
</dbReference>
<dbReference type="EMDB" id="EMD-13680"/>
<dbReference type="EMDB" id="EMD-16211"/>
<dbReference type="EMDB" id="EMD-16225"/>
<dbReference type="InterPro" id="IPR013810">
    <property type="entry name" value="Ribosomal_uS5_N"/>
</dbReference>
<keyword evidence="3 6" id="KW-0687">Ribonucleoprotein</keyword>
<evidence type="ECO:0007829" key="12">
    <source>
        <dbReference type="PDB" id="7PWO"/>
    </source>
</evidence>
<dbReference type="FunFam" id="3.30.160.20:FF:000002">
    <property type="entry name" value="40S ribosomal protein S2"/>
    <property type="match status" value="1"/>
</dbReference>
<dbReference type="InterPro" id="IPR020568">
    <property type="entry name" value="Ribosomal_Su5_D2-typ_SF"/>
</dbReference>
<evidence type="ECO:0000256" key="3">
    <source>
        <dbReference type="ARBA" id="ARBA00023274"/>
    </source>
</evidence>
<dbReference type="EMDB" id="EMD-16226"/>
<protein>
    <recommendedName>
        <fullName evidence="4">Small ribosomal subunit protein uS5</fullName>
    </recommendedName>
    <alternativeName>
        <fullName evidence="5">40S ribosomal protein S2</fullName>
    </alternativeName>
</protein>
<dbReference type="GO" id="GO:0006412">
    <property type="term" value="P:translation"/>
    <property type="evidence" value="ECO:0000318"/>
    <property type="project" value="GO_Central"/>
</dbReference>
<dbReference type="EMDB" id="EMD-16228"/>
<reference evidence="13 14" key="3">
    <citation type="journal article" date="2023" name="Nucleic Acids Res.">
        <title>Insights into translocation mechanism and ribosome evolution from cryo-EM structures of translocation intermediates of Giardia intestinalis.</title>
        <authorList>
            <person name="Majumdar S."/>
            <person name="Emmerich A."/>
            <person name="Krakovka S."/>
            <person name="Mandava C.S."/>
            <person name="Svard S.G."/>
            <person name="Sanyal S."/>
        </authorList>
    </citation>
    <scope>STRUCTURE BY ELECTRON MICROSCOPY (3.25 ANGSTROMS)</scope>
</reference>
<dbReference type="PDB" id="7PWO">
    <property type="method" value="EM"/>
    <property type="resolution" value="2.75 A"/>
    <property type="chains" value="C1=1-242"/>
</dbReference>
<dbReference type="Proteomes" id="UP000001548">
    <property type="component" value="Unassembled WGS sequence"/>
</dbReference>
<comment type="similarity">
    <text evidence="1 6">Belongs to the universal ribosomal protein uS5 family.</text>
</comment>
<dbReference type="PDB" id="8BSI">
    <property type="method" value="EM"/>
    <property type="resolution" value="3.40 A"/>
    <property type="chains" value="SB=1-242"/>
</dbReference>
<dbReference type="AlphaFoldDB" id="A8BMZ1"/>
<dbReference type="OMA" id="PYEEWSD"/>
<sequence length="242" mass="26724">MQAESAPRPERPERGERGPRQMEEEEWHPSTKLGRLVKAGKIESLYDIFKYSLPIKETEIIDYFFPKSELAEEVCNIMSVQKQTTAGQRTRFRAHVIVGNRDGFIGYGAGVSKEVANAIKKAAKNARLNIVPVRRGFWGGKLGDPHTVSSKLSGKCGSVRVRLIPAPRGAGIVASPTVAKVLEFAGVSDVFTRQSGHSRTLMNSVGAVYNALKSSYSILTPDLWKKEQLDHVQDIRTMSLAD</sequence>
<evidence type="ECO:0000256" key="1">
    <source>
        <dbReference type="ARBA" id="ARBA00008945"/>
    </source>
</evidence>
<dbReference type="PDB" id="7PWF">
    <property type="method" value="EM"/>
    <property type="resolution" value="2.85 A"/>
    <property type="chains" value="C=1-242"/>
</dbReference>
<evidence type="ECO:0007829" key="13">
    <source>
        <dbReference type="PDB" id="8BR8"/>
    </source>
</evidence>
<dbReference type="EMDB" id="EMD-16222"/>
<dbReference type="EMDB" id="EMD-16235"/>
<dbReference type="FunFam" id="3.30.230.10:FF:000004">
    <property type="entry name" value="40S ribosomal protein S2"/>
    <property type="match status" value="1"/>
</dbReference>
<organism evidence="9 10">
    <name type="scientific">Giardia intestinalis (strain ATCC 50803 / WB clone C6)</name>
    <name type="common">Giardia lamblia</name>
    <dbReference type="NCBI Taxonomy" id="184922"/>
    <lineage>
        <taxon>Eukaryota</taxon>
        <taxon>Metamonada</taxon>
        <taxon>Diplomonadida</taxon>
        <taxon>Hexamitidae</taxon>
        <taxon>Giardiinae</taxon>
        <taxon>Giardia</taxon>
    </lineage>
</organism>
<dbReference type="InterPro" id="IPR005711">
    <property type="entry name" value="Ribosomal_uS5_euk/arc"/>
</dbReference>